<organism evidence="2 3">
    <name type="scientific">Neohortaea acidophila</name>
    <dbReference type="NCBI Taxonomy" id="245834"/>
    <lineage>
        <taxon>Eukaryota</taxon>
        <taxon>Fungi</taxon>
        <taxon>Dikarya</taxon>
        <taxon>Ascomycota</taxon>
        <taxon>Pezizomycotina</taxon>
        <taxon>Dothideomycetes</taxon>
        <taxon>Dothideomycetidae</taxon>
        <taxon>Mycosphaerellales</taxon>
        <taxon>Teratosphaeriaceae</taxon>
        <taxon>Neohortaea</taxon>
    </lineage>
</organism>
<dbReference type="Proteomes" id="UP000799767">
    <property type="component" value="Unassembled WGS sequence"/>
</dbReference>
<evidence type="ECO:0000313" key="3">
    <source>
        <dbReference type="Proteomes" id="UP000799767"/>
    </source>
</evidence>
<keyword evidence="3" id="KW-1185">Reference proteome</keyword>
<dbReference type="PANTHER" id="PTHR38111">
    <property type="entry name" value="ZN(2)-C6 FUNGAL-TYPE DOMAIN-CONTAINING PROTEIN-RELATED"/>
    <property type="match status" value="1"/>
</dbReference>
<dbReference type="AlphaFoldDB" id="A0A6A6PXF6"/>
<dbReference type="GeneID" id="54476380"/>
<sequence length="486" mass="54437">MQPEANNEFTFVHYTNKPRSTKKPAERAEKTTRHRPWARWLLTTDLERPKSIPRLDFAPVRRMQQLSNFIEEDFPTATARSASATEGAFLTLAPEMDTNFVAIGSALDAFYFARSAVKQQDERMLRQAHKSYGTALAALSRTVANPHQAGVPPRVLLFSVIIINLFERSMGLPDRWGSWMAHHRGIRALVSNGRKVLYLNRPGDRQLFCYLQFVSLVIGVALRKPAPYAWLTSAEYVEYCDDCPPMMTLLLLTKGIPSLLGRVDAFFANAATNLSELRSIHDSIQSLVQCLQDWYDMVSVFKGQQPRISARDFSGETNAWFRTLDSSGLFGPCYSFDRDMTVEEYTTYTLACLTLACTTLRLVHFRPAFDFSSSTRPTARKDDAVRMAYAHASNLCRSVHTYCDSTSIAQFSFAESLVALAGNFFTETQAVEEAEWCGMAQSAMQRQQKGFPPAQPPGMSGLEGLVEGLASVGRFRDKALGLCIDT</sequence>
<accession>A0A6A6PXF6</accession>
<evidence type="ECO:0000313" key="2">
    <source>
        <dbReference type="EMBL" id="KAF2484722.1"/>
    </source>
</evidence>
<gene>
    <name evidence="2" type="ORF">BDY17DRAFT_309893</name>
</gene>
<reference evidence="2" key="1">
    <citation type="journal article" date="2020" name="Stud. Mycol.">
        <title>101 Dothideomycetes genomes: a test case for predicting lifestyles and emergence of pathogens.</title>
        <authorList>
            <person name="Haridas S."/>
            <person name="Albert R."/>
            <person name="Binder M."/>
            <person name="Bloem J."/>
            <person name="Labutti K."/>
            <person name="Salamov A."/>
            <person name="Andreopoulos B."/>
            <person name="Baker S."/>
            <person name="Barry K."/>
            <person name="Bills G."/>
            <person name="Bluhm B."/>
            <person name="Cannon C."/>
            <person name="Castanera R."/>
            <person name="Culley D."/>
            <person name="Daum C."/>
            <person name="Ezra D."/>
            <person name="Gonzalez J."/>
            <person name="Henrissat B."/>
            <person name="Kuo A."/>
            <person name="Liang C."/>
            <person name="Lipzen A."/>
            <person name="Lutzoni F."/>
            <person name="Magnuson J."/>
            <person name="Mondo S."/>
            <person name="Nolan M."/>
            <person name="Ohm R."/>
            <person name="Pangilinan J."/>
            <person name="Park H.-J."/>
            <person name="Ramirez L."/>
            <person name="Alfaro M."/>
            <person name="Sun H."/>
            <person name="Tritt A."/>
            <person name="Yoshinaga Y."/>
            <person name="Zwiers L.-H."/>
            <person name="Turgeon B."/>
            <person name="Goodwin S."/>
            <person name="Spatafora J."/>
            <person name="Crous P."/>
            <person name="Grigoriev I."/>
        </authorList>
    </citation>
    <scope>NUCLEOTIDE SEQUENCE</scope>
    <source>
        <strain evidence="2">CBS 113389</strain>
    </source>
</reference>
<evidence type="ECO:0008006" key="4">
    <source>
        <dbReference type="Google" id="ProtNLM"/>
    </source>
</evidence>
<protein>
    <recommendedName>
        <fullName evidence="4">Fungal-specific transcription factor domain-containing protein</fullName>
    </recommendedName>
</protein>
<dbReference type="RefSeq" id="XP_033591291.1">
    <property type="nucleotide sequence ID" value="XM_033735378.1"/>
</dbReference>
<name>A0A6A6PXF6_9PEZI</name>
<dbReference type="EMBL" id="MU001634">
    <property type="protein sequence ID" value="KAF2484722.1"/>
    <property type="molecule type" value="Genomic_DNA"/>
</dbReference>
<feature type="region of interest" description="Disordered" evidence="1">
    <location>
        <begin position="1"/>
        <end position="33"/>
    </location>
</feature>
<proteinExistence type="predicted"/>
<dbReference type="PANTHER" id="PTHR38111:SF11">
    <property type="entry name" value="TRANSCRIPTION FACTOR DOMAIN-CONTAINING PROTEIN-RELATED"/>
    <property type="match status" value="1"/>
</dbReference>
<evidence type="ECO:0000256" key="1">
    <source>
        <dbReference type="SAM" id="MobiDB-lite"/>
    </source>
</evidence>
<dbReference type="InterPro" id="IPR053178">
    <property type="entry name" value="Osmoadaptation_assoc"/>
</dbReference>